<dbReference type="GO" id="GO:0003842">
    <property type="term" value="F:L-glutamate gamma-semialdehyde dehydrogenase activity"/>
    <property type="evidence" value="ECO:0007669"/>
    <property type="project" value="UniProtKB-EC"/>
</dbReference>
<dbReference type="Gene3D" id="3.20.20.220">
    <property type="match status" value="1"/>
</dbReference>
<gene>
    <name evidence="11" type="ORF">L332_07680</name>
</gene>
<evidence type="ECO:0000256" key="6">
    <source>
        <dbReference type="PROSITE-ProRule" id="PRU10007"/>
    </source>
</evidence>
<dbReference type="PANTHER" id="PTHR42862:SF1">
    <property type="entry name" value="DELTA-1-PYRROLINE-5-CARBOXYLATE DEHYDROGENASE 2, ISOFORM A-RELATED"/>
    <property type="match status" value="1"/>
</dbReference>
<dbReference type="Gene3D" id="3.40.605.10">
    <property type="entry name" value="Aldehyde Dehydrogenase, Chain A, domain 1"/>
    <property type="match status" value="1"/>
</dbReference>
<dbReference type="PANTHER" id="PTHR42862">
    <property type="entry name" value="DELTA-1-PYRROLINE-5-CARBOXYLATE DEHYDROGENASE 1, ISOFORM A-RELATED"/>
    <property type="match status" value="1"/>
</dbReference>
<dbReference type="InterPro" id="IPR016161">
    <property type="entry name" value="Ald_DH/histidinol_DH"/>
</dbReference>
<dbReference type="EMBL" id="ASHR01000024">
    <property type="protein sequence ID" value="ERG64332.1"/>
    <property type="molecule type" value="Genomic_DNA"/>
</dbReference>
<evidence type="ECO:0000256" key="1">
    <source>
        <dbReference type="ARBA" id="ARBA00004786"/>
    </source>
</evidence>
<name>U1LQK6_9MICO</name>
<keyword evidence="4" id="KW-0520">NAD</keyword>
<dbReference type="InterPro" id="IPR016163">
    <property type="entry name" value="Ald_DH_C"/>
</dbReference>
<feature type="compositionally biased region" description="Low complexity" evidence="8">
    <location>
        <begin position="281"/>
        <end position="313"/>
    </location>
</feature>
<dbReference type="GO" id="GO:0004657">
    <property type="term" value="F:proline dehydrogenase activity"/>
    <property type="evidence" value="ECO:0007669"/>
    <property type="project" value="UniProtKB-ARBA"/>
</dbReference>
<feature type="compositionally biased region" description="Pro residues" evidence="8">
    <location>
        <begin position="358"/>
        <end position="373"/>
    </location>
</feature>
<dbReference type="PROSITE" id="PS00687">
    <property type="entry name" value="ALDEHYDE_DEHYDR_GLU"/>
    <property type="match status" value="1"/>
</dbReference>
<feature type="region of interest" description="Disordered" evidence="8">
    <location>
        <begin position="71"/>
        <end position="313"/>
    </location>
</feature>
<dbReference type="GO" id="GO:0009898">
    <property type="term" value="C:cytoplasmic side of plasma membrane"/>
    <property type="evidence" value="ECO:0007669"/>
    <property type="project" value="TreeGrafter"/>
</dbReference>
<evidence type="ECO:0000313" key="12">
    <source>
        <dbReference type="Proteomes" id="UP000016462"/>
    </source>
</evidence>
<comment type="pathway">
    <text evidence="1">Amino-acid degradation; L-proline degradation into L-glutamate; L-glutamate from L-proline: step 2/2.</text>
</comment>
<feature type="compositionally biased region" description="Basic and acidic residues" evidence="8">
    <location>
        <begin position="265"/>
        <end position="277"/>
    </location>
</feature>
<feature type="compositionally biased region" description="Basic and acidic residues" evidence="8">
    <location>
        <begin position="79"/>
        <end position="91"/>
    </location>
</feature>
<dbReference type="SUPFAM" id="SSF53720">
    <property type="entry name" value="ALDH-like"/>
    <property type="match status" value="1"/>
</dbReference>
<comment type="caution">
    <text evidence="11">The sequence shown here is derived from an EMBL/GenBank/DDBJ whole genome shotgun (WGS) entry which is preliminary data.</text>
</comment>
<dbReference type="InterPro" id="IPR016160">
    <property type="entry name" value="Ald_DH_CS_CYS"/>
</dbReference>
<comment type="catalytic activity">
    <reaction evidence="5">
        <text>L-glutamate 5-semialdehyde + NAD(+) + H2O = L-glutamate + NADH + 2 H(+)</text>
        <dbReference type="Rhea" id="RHEA:30235"/>
        <dbReference type="ChEBI" id="CHEBI:15377"/>
        <dbReference type="ChEBI" id="CHEBI:15378"/>
        <dbReference type="ChEBI" id="CHEBI:29985"/>
        <dbReference type="ChEBI" id="CHEBI:57540"/>
        <dbReference type="ChEBI" id="CHEBI:57945"/>
        <dbReference type="ChEBI" id="CHEBI:58066"/>
        <dbReference type="EC" id="1.2.1.88"/>
    </reaction>
</comment>
<feature type="compositionally biased region" description="Low complexity" evidence="8">
    <location>
        <begin position="113"/>
        <end position="124"/>
    </location>
</feature>
<proteinExistence type="inferred from homology"/>
<feature type="active site" evidence="6">
    <location>
        <position position="1116"/>
    </location>
</feature>
<dbReference type="GO" id="GO:0010133">
    <property type="term" value="P:L-proline catabolic process to L-glutamate"/>
    <property type="evidence" value="ECO:0007669"/>
    <property type="project" value="TreeGrafter"/>
</dbReference>
<protein>
    <recommendedName>
        <fullName evidence="2">L-glutamate gamma-semialdehyde dehydrogenase</fullName>
        <ecNumber evidence="2">1.2.1.88</ecNumber>
    </recommendedName>
</protein>
<evidence type="ECO:0000256" key="8">
    <source>
        <dbReference type="SAM" id="MobiDB-lite"/>
    </source>
</evidence>
<sequence>MTQQSRDDDFDALIAEGIELADAEQPGAEPVEVVEEQDAEVDPDEPLAPLGGRFGLSGPAFEVDDATFAAAAGAAAQAPERDRDRARDRAADAPTSGWSLAQEREEEPTAQMDLAELQAELDAASQVPVPGDARAVEPADASADDADVASAAAVGESLEPVDAEQPADDPFAARTPSRRELREQAAQAEAAEGAEPEILDEQHGDVHEPLQPLGDAVVPEDPAPVAPVLPDPATANPVIANPVLPEQDQPRIRGLAAAVSARAAAKAEAERRAREGSSDGPPADAAAAPPVAEAPKAPTALDEAAAPTTPDAPAAPVERIVAAAAAATPTAVAPGAAAPIAAAVTAPVAPTESKAPAAAPPAPPEQPAEPAPASPAIVRDPEPTAIANPAAPERRAAPAPVELTEAKSDDPFALAAIERVRGWLDRPASDKQDKSAERLAGLLQDPAGLDFAIGFVDKVIRPEDPKVGARNFEALSREIPGFLDWYLKLGITAGGGFGIVVPKLVIPVVKRAMRDMVSHLVIDASPSKLAKPLAKLREDGTRVNVNLLGEAVLGEEEAASRLEGTMELLRRDDVDYVSIKVSAIAPQLQPWAFDETVELVVERLLPLYRLAAASTPPKFINLDMEEYRDLDLTIAVFERLLSRPELRGVDAGIVLQAYLPDALGAYRRLAAFAKERRASGGAGIKVRLVKGANLAMERVDAAIHGWPLAVVGSKAASDANFKRVLREALLPDNAFAVRLGVASHNLFDLAYAAELARHHGTHQRVDAEMLLGMAAEHRDAVREVFPNLVLYTPVVRPDQFDAAVAYLIRRLEENAAGENFMSSTFDLADPAVFQQERDRFLASIELLRADDAAGEPRPNRTQDRRGDLAVSVTHPEGFANEPDTDPSLPANRDWARQLVQRAGETQLGLRSLEMNRIDDWPTLERRIDRAAQAASGWAGLGAARRAEILRDAGTALGVYRGRLIEIMMAETGKTIGEADPEVSEAIDFARYYAEQAIELERVEGAIPRPVALTVVTPPWNFPVAIACGGVTAALATGSAVILKPAPQARRSAAVLAEALWEAGVPRDVLLLCDVEEGELSERLVAHPAVGRVILTGSTETAERFTTWRADLPLLAETSGKNAIVVTPSADFDLAVADIVRSAFLHAGQKCSAASVAILVDTVGDSERFRRQLVDAATTLRVGSPLDARTHVGPLIEPASGDLLRALTTLEDGEEWLLEPRRLDASGRLWSPGIRDAVLPGTFSHLTELFGPHLSLIEVDSLEEAIEVQNATGFGLTAGIHSLDPEEVAHWLDEVEAGNLYVNRGITGAIVRRQPFGGWKRSQVGPGAKAGGPNYLATLVDWEPVHAEPKASVQLKGLDKRVAEVIEAATPALDFVEFDAVRAGAKSDQARWKAHFGVSQDVSDLGVERNVLRYRPAEVLIRVAEDGRVVDLVRLLAAAARARSTVRISTAVEVPPGVVKLARRPLPALRLLEVVEESDAEFHARLRSREALAPVERDDVLGLERPAEPVRRIRLVGTDPGVREALAGDVSVAVYDQPVTRAGRVELLPFLREQAVSITAHRFGTPDRAMLELPV</sequence>
<feature type="region of interest" description="Disordered" evidence="8">
    <location>
        <begin position="352"/>
        <end position="398"/>
    </location>
</feature>
<evidence type="ECO:0000256" key="7">
    <source>
        <dbReference type="RuleBase" id="RU003345"/>
    </source>
</evidence>
<dbReference type="Proteomes" id="UP000016462">
    <property type="component" value="Unassembled WGS sequence"/>
</dbReference>
<feature type="domain" description="Aldehyde dehydrogenase" evidence="9">
    <location>
        <begin position="924"/>
        <end position="1335"/>
    </location>
</feature>
<evidence type="ECO:0000259" key="9">
    <source>
        <dbReference type="Pfam" id="PF00171"/>
    </source>
</evidence>
<dbReference type="Gene3D" id="3.40.309.10">
    <property type="entry name" value="Aldehyde Dehydrogenase, Chain A, domain 2"/>
    <property type="match status" value="1"/>
</dbReference>
<feature type="compositionally biased region" description="Pro residues" evidence="8">
    <location>
        <begin position="221"/>
        <end position="230"/>
    </location>
</feature>
<keyword evidence="12" id="KW-1185">Reference proteome</keyword>
<dbReference type="EC" id="1.2.1.88" evidence="2"/>
<reference evidence="11 12" key="1">
    <citation type="journal article" date="2013" name="Genome Announc.">
        <title>First draft genome sequence from a member of the genus agrococcus, isolated from modern microbialites.</title>
        <authorList>
            <person name="White R.A.III."/>
            <person name="Grassa C.J."/>
            <person name="Suttle C.A."/>
        </authorList>
    </citation>
    <scope>NUCLEOTIDE SEQUENCE [LARGE SCALE GENOMIC DNA]</scope>
    <source>
        <strain evidence="11 12">RW1</strain>
    </source>
</reference>
<organism evidence="11 12">
    <name type="scientific">Agrococcus pavilionensis RW1</name>
    <dbReference type="NCBI Taxonomy" id="1330458"/>
    <lineage>
        <taxon>Bacteria</taxon>
        <taxon>Bacillati</taxon>
        <taxon>Actinomycetota</taxon>
        <taxon>Actinomycetes</taxon>
        <taxon>Micrococcales</taxon>
        <taxon>Microbacteriaceae</taxon>
        <taxon>Agrococcus</taxon>
    </lineage>
</organism>
<feature type="domain" description="Proline dehydrogenase" evidence="10">
    <location>
        <begin position="531"/>
        <end position="822"/>
    </location>
</feature>
<accession>U1LQK6</accession>
<evidence type="ECO:0000256" key="3">
    <source>
        <dbReference type="ARBA" id="ARBA00023002"/>
    </source>
</evidence>
<evidence type="ECO:0000256" key="5">
    <source>
        <dbReference type="ARBA" id="ARBA00048142"/>
    </source>
</evidence>
<evidence type="ECO:0000256" key="4">
    <source>
        <dbReference type="ARBA" id="ARBA00023027"/>
    </source>
</evidence>
<dbReference type="Pfam" id="PF00171">
    <property type="entry name" value="Aldedh"/>
    <property type="match status" value="1"/>
</dbReference>
<dbReference type="Pfam" id="PF01619">
    <property type="entry name" value="Pro_dh"/>
    <property type="match status" value="1"/>
</dbReference>
<dbReference type="InterPro" id="IPR016162">
    <property type="entry name" value="Ald_DH_N"/>
</dbReference>
<evidence type="ECO:0000259" key="10">
    <source>
        <dbReference type="Pfam" id="PF01619"/>
    </source>
</evidence>
<feature type="compositionally biased region" description="Acidic residues" evidence="8">
    <location>
        <begin position="32"/>
        <end position="45"/>
    </location>
</feature>
<dbReference type="InterPro" id="IPR015590">
    <property type="entry name" value="Aldehyde_DH_dom"/>
</dbReference>
<dbReference type="InterPro" id="IPR002872">
    <property type="entry name" value="Proline_DH_dom"/>
</dbReference>
<dbReference type="SUPFAM" id="SSF51730">
    <property type="entry name" value="FAD-linked oxidoreductase"/>
    <property type="match status" value="1"/>
</dbReference>
<dbReference type="PROSITE" id="PS00070">
    <property type="entry name" value="ALDEHYDE_DEHYDR_CYS"/>
    <property type="match status" value="1"/>
</dbReference>
<dbReference type="InterPro" id="IPR029041">
    <property type="entry name" value="FAD-linked_oxidoreductase-like"/>
</dbReference>
<dbReference type="InterPro" id="IPR029510">
    <property type="entry name" value="Ald_DH_CS_GLU"/>
</dbReference>
<comment type="similarity">
    <text evidence="7">Belongs to the aldehyde dehydrogenase family.</text>
</comment>
<evidence type="ECO:0000256" key="2">
    <source>
        <dbReference type="ARBA" id="ARBA00012884"/>
    </source>
</evidence>
<keyword evidence="3 7" id="KW-0560">Oxidoreductase</keyword>
<dbReference type="InterPro" id="IPR050485">
    <property type="entry name" value="Proline_metab_enzyme"/>
</dbReference>
<feature type="region of interest" description="Disordered" evidence="8">
    <location>
        <begin position="22"/>
        <end position="53"/>
    </location>
</feature>
<evidence type="ECO:0000313" key="11">
    <source>
        <dbReference type="EMBL" id="ERG64332.1"/>
    </source>
</evidence>